<gene>
    <name evidence="1" type="ORF">PIB30_032353</name>
</gene>
<sequence length="111" mass="12806">MPSEGSLVVSLGSQVSSESEDLSVEGFPRWSPCTEFGETALHCLVRCPFAIEVWNRTDAIFIPQLDTADSLWQWWLHLIEALKRRPHWRMRASSFATILWKLLIDRNACIF</sequence>
<accession>A0ABU6TCX0</accession>
<name>A0ABU6TCX0_9FABA</name>
<proteinExistence type="predicted"/>
<organism evidence="1 2">
    <name type="scientific">Stylosanthes scabra</name>
    <dbReference type="NCBI Taxonomy" id="79078"/>
    <lineage>
        <taxon>Eukaryota</taxon>
        <taxon>Viridiplantae</taxon>
        <taxon>Streptophyta</taxon>
        <taxon>Embryophyta</taxon>
        <taxon>Tracheophyta</taxon>
        <taxon>Spermatophyta</taxon>
        <taxon>Magnoliopsida</taxon>
        <taxon>eudicotyledons</taxon>
        <taxon>Gunneridae</taxon>
        <taxon>Pentapetalae</taxon>
        <taxon>rosids</taxon>
        <taxon>fabids</taxon>
        <taxon>Fabales</taxon>
        <taxon>Fabaceae</taxon>
        <taxon>Papilionoideae</taxon>
        <taxon>50 kb inversion clade</taxon>
        <taxon>dalbergioids sensu lato</taxon>
        <taxon>Dalbergieae</taxon>
        <taxon>Pterocarpus clade</taxon>
        <taxon>Stylosanthes</taxon>
    </lineage>
</organism>
<reference evidence="1 2" key="1">
    <citation type="journal article" date="2023" name="Plants (Basel)">
        <title>Bridging the Gap: Combining Genomics and Transcriptomics Approaches to Understand Stylosanthes scabra, an Orphan Legume from the Brazilian Caatinga.</title>
        <authorList>
            <person name="Ferreira-Neto J.R.C."/>
            <person name="da Silva M.D."/>
            <person name="Binneck E."/>
            <person name="de Melo N.F."/>
            <person name="da Silva R.H."/>
            <person name="de Melo A.L.T.M."/>
            <person name="Pandolfi V."/>
            <person name="Bustamante F.O."/>
            <person name="Brasileiro-Vidal A.C."/>
            <person name="Benko-Iseppon A.M."/>
        </authorList>
    </citation>
    <scope>NUCLEOTIDE SEQUENCE [LARGE SCALE GENOMIC DNA]</scope>
    <source>
        <tissue evidence="1">Leaves</tissue>
    </source>
</reference>
<dbReference type="EMBL" id="JASCZI010090763">
    <property type="protein sequence ID" value="MED6146194.1"/>
    <property type="molecule type" value="Genomic_DNA"/>
</dbReference>
<comment type="caution">
    <text evidence="1">The sequence shown here is derived from an EMBL/GenBank/DDBJ whole genome shotgun (WGS) entry which is preliminary data.</text>
</comment>
<evidence type="ECO:0000313" key="2">
    <source>
        <dbReference type="Proteomes" id="UP001341840"/>
    </source>
</evidence>
<dbReference type="Proteomes" id="UP001341840">
    <property type="component" value="Unassembled WGS sequence"/>
</dbReference>
<evidence type="ECO:0000313" key="1">
    <source>
        <dbReference type="EMBL" id="MED6146194.1"/>
    </source>
</evidence>
<keyword evidence="2" id="KW-1185">Reference proteome</keyword>
<evidence type="ECO:0008006" key="3">
    <source>
        <dbReference type="Google" id="ProtNLM"/>
    </source>
</evidence>
<protein>
    <recommendedName>
        <fullName evidence="3">Reverse transcriptase zinc-binding domain-containing protein</fullName>
    </recommendedName>
</protein>